<dbReference type="PANTHER" id="PTHR42756:SF1">
    <property type="entry name" value="TRANSCRIPTIONAL REPRESSOR OF EMRAB OPERON"/>
    <property type="match status" value="1"/>
</dbReference>
<evidence type="ECO:0000259" key="4">
    <source>
        <dbReference type="PROSITE" id="PS50995"/>
    </source>
</evidence>
<evidence type="ECO:0000256" key="1">
    <source>
        <dbReference type="ARBA" id="ARBA00023015"/>
    </source>
</evidence>
<dbReference type="SUPFAM" id="SSF46785">
    <property type="entry name" value="Winged helix' DNA-binding domain"/>
    <property type="match status" value="1"/>
</dbReference>
<dbReference type="OrthoDB" id="5327581at2"/>
<accession>A0A4R5KSY8</accession>
<sequence length="157" mass="18539">MNTSNNSLDHSIGFQMGVTYRKLSNLLHSRLKEHEITPEQWSVLYQVERADGLIQKELAERTDKDRPTTTRILDQLEGKGYIYKKTGENDRRSFLVYITDQGRSLIHATLPIENQTIDEVKRCMTEGEYNLFMELLLRVNRRVNELTDREKDNRQHE</sequence>
<dbReference type="GO" id="GO:0003677">
    <property type="term" value="F:DNA binding"/>
    <property type="evidence" value="ECO:0007669"/>
    <property type="project" value="UniProtKB-KW"/>
</dbReference>
<evidence type="ECO:0000256" key="3">
    <source>
        <dbReference type="ARBA" id="ARBA00023163"/>
    </source>
</evidence>
<keyword evidence="3" id="KW-0804">Transcription</keyword>
<dbReference type="SMART" id="SM00347">
    <property type="entry name" value="HTH_MARR"/>
    <property type="match status" value="1"/>
</dbReference>
<dbReference type="RefSeq" id="WP_133226704.1">
    <property type="nucleotide sequence ID" value="NZ_SMRT01000003.1"/>
</dbReference>
<dbReference type="PROSITE" id="PS50995">
    <property type="entry name" value="HTH_MARR_2"/>
    <property type="match status" value="1"/>
</dbReference>
<organism evidence="5 6">
    <name type="scientific">Paenibacillus piri</name>
    <dbReference type="NCBI Taxonomy" id="2547395"/>
    <lineage>
        <taxon>Bacteria</taxon>
        <taxon>Bacillati</taxon>
        <taxon>Bacillota</taxon>
        <taxon>Bacilli</taxon>
        <taxon>Bacillales</taxon>
        <taxon>Paenibacillaceae</taxon>
        <taxon>Paenibacillus</taxon>
    </lineage>
</organism>
<dbReference type="InterPro" id="IPR000835">
    <property type="entry name" value="HTH_MarR-typ"/>
</dbReference>
<dbReference type="InterPro" id="IPR036388">
    <property type="entry name" value="WH-like_DNA-bd_sf"/>
</dbReference>
<keyword evidence="6" id="KW-1185">Reference proteome</keyword>
<dbReference type="Pfam" id="PF01047">
    <property type="entry name" value="MarR"/>
    <property type="match status" value="1"/>
</dbReference>
<protein>
    <submittedName>
        <fullName evidence="5">MarR family transcriptional regulator</fullName>
    </submittedName>
</protein>
<dbReference type="Gene3D" id="1.10.10.10">
    <property type="entry name" value="Winged helix-like DNA-binding domain superfamily/Winged helix DNA-binding domain"/>
    <property type="match status" value="1"/>
</dbReference>
<dbReference type="InterPro" id="IPR036390">
    <property type="entry name" value="WH_DNA-bd_sf"/>
</dbReference>
<name>A0A4R5KSY8_9BACL</name>
<reference evidence="5 6" key="1">
    <citation type="submission" date="2019-03" db="EMBL/GenBank/DDBJ databases">
        <title>This is whole genome sequence of Paenibacillus sp MS74 strain.</title>
        <authorList>
            <person name="Trinh H.N."/>
        </authorList>
    </citation>
    <scope>NUCLEOTIDE SEQUENCE [LARGE SCALE GENOMIC DNA]</scope>
    <source>
        <strain evidence="5 6">MS74</strain>
    </source>
</reference>
<dbReference type="PANTHER" id="PTHR42756">
    <property type="entry name" value="TRANSCRIPTIONAL REGULATOR, MARR"/>
    <property type="match status" value="1"/>
</dbReference>
<evidence type="ECO:0000313" key="5">
    <source>
        <dbReference type="EMBL" id="TDF98552.1"/>
    </source>
</evidence>
<dbReference type="PRINTS" id="PR00598">
    <property type="entry name" value="HTHMARR"/>
</dbReference>
<gene>
    <name evidence="5" type="ORF">E1757_08350</name>
</gene>
<evidence type="ECO:0000313" key="6">
    <source>
        <dbReference type="Proteomes" id="UP000295636"/>
    </source>
</evidence>
<feature type="domain" description="HTH marR-type" evidence="4">
    <location>
        <begin position="9"/>
        <end position="141"/>
    </location>
</feature>
<evidence type="ECO:0000256" key="2">
    <source>
        <dbReference type="ARBA" id="ARBA00023125"/>
    </source>
</evidence>
<proteinExistence type="predicted"/>
<dbReference type="AlphaFoldDB" id="A0A4R5KSY8"/>
<keyword evidence="2" id="KW-0238">DNA-binding</keyword>
<keyword evidence="1" id="KW-0805">Transcription regulation</keyword>
<dbReference type="EMBL" id="SMRT01000003">
    <property type="protein sequence ID" value="TDF98552.1"/>
    <property type="molecule type" value="Genomic_DNA"/>
</dbReference>
<dbReference type="GO" id="GO:0003700">
    <property type="term" value="F:DNA-binding transcription factor activity"/>
    <property type="evidence" value="ECO:0007669"/>
    <property type="project" value="InterPro"/>
</dbReference>
<comment type="caution">
    <text evidence="5">The sequence shown here is derived from an EMBL/GenBank/DDBJ whole genome shotgun (WGS) entry which is preliminary data.</text>
</comment>
<dbReference type="Proteomes" id="UP000295636">
    <property type="component" value="Unassembled WGS sequence"/>
</dbReference>